<dbReference type="AlphaFoldDB" id="V8QRJ2"/>
<sequence>MTMAQDPQAVQAVMLDELLGAADTQGLTWEIKNPQGRAMPRISGIASLTNATPQSISFLSNPKFFGQLASTQAAAVLLPARALEHLPEQTPFLIVCCEDPYLLYSRLSQWFEKQRLARLSRTIHPTAVIHESAHLGQNVAIGPHVVVEENVSIASGVTIGPGCVIGRDCQIGSDSLLHARVTFYAGVSIGERCIIHSGAVLGADGFGFAPDATHEPGGWSKIVQFGGVVLGNDVEVGANTTIDRGALDDTIIGNDVKLDNLIMIGHNVQVGDHTAMAGCAGIAGSTIIGKRCTIAGAAMLAGHIRLADDVHISGATSVMSDITKPGRYTSVFPLAEHSLWQKNAAVLLQLAQLRRRIRDLEKS</sequence>
<dbReference type="Pfam" id="PF00132">
    <property type="entry name" value="Hexapep"/>
    <property type="match status" value="2"/>
</dbReference>
<keyword evidence="5 7" id="KW-0443">Lipid metabolism</keyword>
<dbReference type="CDD" id="cd03352">
    <property type="entry name" value="LbH_LpxD"/>
    <property type="match status" value="1"/>
</dbReference>
<dbReference type="HOGENOM" id="CLU_049865_0_1_4"/>
<dbReference type="Gene3D" id="2.160.10.10">
    <property type="entry name" value="Hexapeptide repeat proteins"/>
    <property type="match status" value="1"/>
</dbReference>
<dbReference type="GO" id="GO:0009245">
    <property type="term" value="P:lipid A biosynthetic process"/>
    <property type="evidence" value="ECO:0007669"/>
    <property type="project" value="UniProtKB-UniRule"/>
</dbReference>
<dbReference type="RefSeq" id="WP_024005818.1">
    <property type="nucleotide sequence ID" value="NZ_KI650980.1"/>
</dbReference>
<dbReference type="Proteomes" id="UP000018733">
    <property type="component" value="Unassembled WGS sequence"/>
</dbReference>
<gene>
    <name evidence="7" type="primary">lpxD</name>
    <name evidence="9" type="ORF">W822_14320</name>
</gene>
<dbReference type="InterPro" id="IPR001451">
    <property type="entry name" value="Hexapep"/>
</dbReference>
<dbReference type="STRING" id="1424334.W822_14320"/>
<evidence type="ECO:0000256" key="5">
    <source>
        <dbReference type="ARBA" id="ARBA00023098"/>
    </source>
</evidence>
<comment type="function">
    <text evidence="7">Catalyzes the N-acylation of UDP-3-O-acylglucosamine using 3-hydroxyacyl-ACP as the acyl donor. Is involved in the biosynthesis of lipid A, a phosphorylated glycolipid that anchors the lipopolysaccharide to the outer membrane of the cell.</text>
</comment>
<evidence type="ECO:0000259" key="8">
    <source>
        <dbReference type="Pfam" id="PF04613"/>
    </source>
</evidence>
<organism evidence="9 10">
    <name type="scientific">Advenella kashmirensis W13003</name>
    <dbReference type="NCBI Taxonomy" id="1424334"/>
    <lineage>
        <taxon>Bacteria</taxon>
        <taxon>Pseudomonadati</taxon>
        <taxon>Pseudomonadota</taxon>
        <taxon>Betaproteobacteria</taxon>
        <taxon>Burkholderiales</taxon>
        <taxon>Alcaligenaceae</taxon>
    </lineage>
</organism>
<dbReference type="NCBIfam" id="TIGR01853">
    <property type="entry name" value="lipid_A_lpxD"/>
    <property type="match status" value="1"/>
</dbReference>
<accession>V8QRJ2</accession>
<dbReference type="UniPathway" id="UPA00973"/>
<keyword evidence="1 7" id="KW-0444">Lipid biosynthesis</keyword>
<dbReference type="GO" id="GO:0016020">
    <property type="term" value="C:membrane"/>
    <property type="evidence" value="ECO:0007669"/>
    <property type="project" value="GOC"/>
</dbReference>
<keyword evidence="2 7" id="KW-0441">Lipid A biosynthesis</keyword>
<feature type="domain" description="UDP-3-O-[3-hydroxymyristoyl] glucosamine N-acyltransferase non-repeat region" evidence="8">
    <location>
        <begin position="41"/>
        <end position="110"/>
    </location>
</feature>
<dbReference type="eggNOG" id="COG1044">
    <property type="taxonomic scope" value="Bacteria"/>
</dbReference>
<dbReference type="PANTHER" id="PTHR43378:SF2">
    <property type="entry name" value="UDP-3-O-ACYLGLUCOSAMINE N-ACYLTRANSFERASE 1, MITOCHONDRIAL-RELATED"/>
    <property type="match status" value="1"/>
</dbReference>
<keyword evidence="3 7" id="KW-0808">Transferase</keyword>
<dbReference type="Pfam" id="PF04613">
    <property type="entry name" value="LpxD"/>
    <property type="match status" value="1"/>
</dbReference>
<dbReference type="SUPFAM" id="SSF51161">
    <property type="entry name" value="Trimeric LpxA-like enzymes"/>
    <property type="match status" value="1"/>
</dbReference>
<evidence type="ECO:0000313" key="10">
    <source>
        <dbReference type="Proteomes" id="UP000018733"/>
    </source>
</evidence>
<dbReference type="EC" id="2.3.1.191" evidence="7"/>
<evidence type="ECO:0000256" key="7">
    <source>
        <dbReference type="HAMAP-Rule" id="MF_00523"/>
    </source>
</evidence>
<dbReference type="GO" id="GO:0016410">
    <property type="term" value="F:N-acyltransferase activity"/>
    <property type="evidence" value="ECO:0007669"/>
    <property type="project" value="InterPro"/>
</dbReference>
<evidence type="ECO:0000256" key="1">
    <source>
        <dbReference type="ARBA" id="ARBA00022516"/>
    </source>
</evidence>
<comment type="pathway">
    <text evidence="7">Bacterial outer membrane biogenesis; LPS lipid A biosynthesis.</text>
</comment>
<dbReference type="InterPro" id="IPR007691">
    <property type="entry name" value="LpxD"/>
</dbReference>
<evidence type="ECO:0000256" key="4">
    <source>
        <dbReference type="ARBA" id="ARBA00022737"/>
    </source>
</evidence>
<dbReference type="GO" id="GO:0103118">
    <property type="term" value="F:UDP-3-O-[(3R)-3-hydroxyacyl]-glucosamine N-acyltransferase activity"/>
    <property type="evidence" value="ECO:0007669"/>
    <property type="project" value="UniProtKB-EC"/>
</dbReference>
<keyword evidence="10" id="KW-1185">Reference proteome</keyword>
<feature type="active site" description="Proton acceptor" evidence="7">
    <location>
        <position position="266"/>
    </location>
</feature>
<comment type="subunit">
    <text evidence="7">Homotrimer.</text>
</comment>
<evidence type="ECO:0000256" key="3">
    <source>
        <dbReference type="ARBA" id="ARBA00022679"/>
    </source>
</evidence>
<name>V8QRJ2_9BURK</name>
<comment type="similarity">
    <text evidence="7">Belongs to the transferase hexapeptide repeat family. LpxD subfamily.</text>
</comment>
<reference evidence="9 10" key="1">
    <citation type="journal article" date="2014" name="Genome Announc.">
        <title>Draft Genome Sequence of Advenella kashmirensis Strain W13003, a Polycyclic Aromatic Hydrocarbon-Degrading Bacterium.</title>
        <authorList>
            <person name="Wang X."/>
            <person name="Jin D."/>
            <person name="Zhou L."/>
            <person name="Wu L."/>
            <person name="An W."/>
            <person name="Zhao L."/>
        </authorList>
    </citation>
    <scope>NUCLEOTIDE SEQUENCE [LARGE SCALE GENOMIC DNA]</scope>
    <source>
        <strain evidence="9 10">W13003</strain>
    </source>
</reference>
<dbReference type="InterPro" id="IPR020573">
    <property type="entry name" value="UDP_GlcNAc_AcTrfase_non-rep"/>
</dbReference>
<proteinExistence type="inferred from homology"/>
<dbReference type="NCBIfam" id="NF002060">
    <property type="entry name" value="PRK00892.1"/>
    <property type="match status" value="1"/>
</dbReference>
<dbReference type="PANTHER" id="PTHR43378">
    <property type="entry name" value="UDP-3-O-ACYLGLUCOSAMINE N-ACYLTRANSFERASE"/>
    <property type="match status" value="1"/>
</dbReference>
<evidence type="ECO:0000256" key="6">
    <source>
        <dbReference type="ARBA" id="ARBA00023315"/>
    </source>
</evidence>
<comment type="catalytic activity">
    <reaction evidence="7">
        <text>a UDP-3-O-[(3R)-3-hydroxyacyl]-alpha-D-glucosamine + a (3R)-hydroxyacyl-[ACP] = a UDP-2-N,3-O-bis[(3R)-3-hydroxyacyl]-alpha-D-glucosamine + holo-[ACP] + H(+)</text>
        <dbReference type="Rhea" id="RHEA:53836"/>
        <dbReference type="Rhea" id="RHEA-COMP:9685"/>
        <dbReference type="Rhea" id="RHEA-COMP:9945"/>
        <dbReference type="ChEBI" id="CHEBI:15378"/>
        <dbReference type="ChEBI" id="CHEBI:64479"/>
        <dbReference type="ChEBI" id="CHEBI:78827"/>
        <dbReference type="ChEBI" id="CHEBI:137740"/>
        <dbReference type="ChEBI" id="CHEBI:137748"/>
        <dbReference type="EC" id="2.3.1.191"/>
    </reaction>
</comment>
<dbReference type="InterPro" id="IPR011004">
    <property type="entry name" value="Trimer_LpxA-like_sf"/>
</dbReference>
<comment type="caution">
    <text evidence="9">The sequence shown here is derived from an EMBL/GenBank/DDBJ whole genome shotgun (WGS) entry which is preliminary data.</text>
</comment>
<evidence type="ECO:0000313" key="9">
    <source>
        <dbReference type="EMBL" id="ETF01940.1"/>
    </source>
</evidence>
<keyword evidence="4 7" id="KW-0677">Repeat</keyword>
<protein>
    <recommendedName>
        <fullName evidence="7">UDP-3-O-acylglucosamine N-acyltransferase</fullName>
        <ecNumber evidence="7">2.3.1.191</ecNumber>
    </recommendedName>
</protein>
<dbReference type="Gene3D" id="3.40.1390.10">
    <property type="entry name" value="MurE/MurF, N-terminal domain"/>
    <property type="match status" value="1"/>
</dbReference>
<dbReference type="EMBL" id="AYXT01000010">
    <property type="protein sequence ID" value="ETF01940.1"/>
    <property type="molecule type" value="Genomic_DNA"/>
</dbReference>
<evidence type="ECO:0000256" key="2">
    <source>
        <dbReference type="ARBA" id="ARBA00022556"/>
    </source>
</evidence>
<keyword evidence="6 7" id="KW-0012">Acyltransferase</keyword>
<dbReference type="HAMAP" id="MF_00523">
    <property type="entry name" value="LpxD"/>
    <property type="match status" value="1"/>
</dbReference>
<dbReference type="PATRIC" id="fig|1424334.3.peg.2876"/>